<dbReference type="Pfam" id="PF02535">
    <property type="entry name" value="Zip"/>
    <property type="match status" value="1"/>
</dbReference>
<reference evidence="7" key="1">
    <citation type="submission" date="2013-04" db="EMBL/GenBank/DDBJ databases">
        <title>An insight into the transcriptome of the digestive tract of the blood sucking bug, Rhodnius prolixus.</title>
        <authorList>
            <person name="Ribeiro J.M.C."/>
            <person name="Genta F.A."/>
            <person name="Sorgine M.H.F."/>
            <person name="Paiva-Silva G.O."/>
            <person name="Majerowicz D."/>
            <person name="Medeiros M."/>
            <person name="Koerich L."/>
            <person name="Terra W.R."/>
            <person name="Ferreira C."/>
            <person name="Pimentel A.C."/>
            <person name="Bisch P.M."/>
            <person name="Diniz M.M.P."/>
            <person name="Nascimento R."/>
            <person name="Salmon D."/>
            <person name="Silber A.M."/>
            <person name="Alves M."/>
            <person name="Oliveira M.F."/>
            <person name="Gondim K.C."/>
            <person name="Silva Neto M.A.C."/>
            <person name="Atella G.C."/>
            <person name="Araujo H."/>
            <person name="Dias F.S."/>
            <person name="Polycarpo C.R."/>
            <person name="Fampa P."/>
            <person name="Melo A.C."/>
            <person name="Tanaka A.S."/>
            <person name="Balczun C."/>
            <person name="Oliveira J.H.M."/>
            <person name="Goncalves R."/>
            <person name="Lazoski C."/>
            <person name="Pereira M.A."/>
            <person name="Rivera-Pomar R."/>
            <person name="Diambra L."/>
            <person name="Schaub G.A."/>
            <person name="Garcia E.S."/>
            <person name="Azambuja P."/>
            <person name="Braz G.R.C."/>
            <person name="Oliveira P.L."/>
        </authorList>
    </citation>
    <scope>NUCLEOTIDE SEQUENCE</scope>
</reference>
<evidence type="ECO:0000256" key="1">
    <source>
        <dbReference type="ARBA" id="ARBA00004141"/>
    </source>
</evidence>
<feature type="transmembrane region" description="Helical" evidence="6">
    <location>
        <begin position="278"/>
        <end position="300"/>
    </location>
</feature>
<dbReference type="GeneID" id="141446714"/>
<comment type="subcellular location">
    <subcellularLocation>
        <location evidence="1">Membrane</location>
        <topology evidence="1">Multi-pass membrane protein</topology>
    </subcellularLocation>
</comment>
<dbReference type="RefSeq" id="XP_073969527.1">
    <property type="nucleotide sequence ID" value="XM_074113426.1"/>
</dbReference>
<organism evidence="7">
    <name type="scientific">Rhodnius prolixus</name>
    <name type="common">Triatomid bug</name>
    <dbReference type="NCBI Taxonomy" id="13249"/>
    <lineage>
        <taxon>Eukaryota</taxon>
        <taxon>Metazoa</taxon>
        <taxon>Ecdysozoa</taxon>
        <taxon>Arthropoda</taxon>
        <taxon>Hexapoda</taxon>
        <taxon>Insecta</taxon>
        <taxon>Pterygota</taxon>
        <taxon>Neoptera</taxon>
        <taxon>Paraneoptera</taxon>
        <taxon>Hemiptera</taxon>
        <taxon>Heteroptera</taxon>
        <taxon>Panheteroptera</taxon>
        <taxon>Cimicomorpha</taxon>
        <taxon>Reduviidae</taxon>
        <taxon>Triatominae</taxon>
        <taxon>Rhodnius</taxon>
    </lineage>
</organism>
<feature type="transmembrane region" description="Helical" evidence="6">
    <location>
        <begin position="312"/>
        <end position="329"/>
    </location>
</feature>
<comment type="similarity">
    <text evidence="5">Belongs to the ZIP transporter (TC 2.A.5) family. KE4/Catsup subfamily.</text>
</comment>
<dbReference type="GO" id="GO:0006882">
    <property type="term" value="P:intracellular zinc ion homeostasis"/>
    <property type="evidence" value="ECO:0007669"/>
    <property type="project" value="TreeGrafter"/>
</dbReference>
<feature type="transmembrane region" description="Helical" evidence="6">
    <location>
        <begin position="120"/>
        <end position="138"/>
    </location>
</feature>
<evidence type="ECO:0000256" key="5">
    <source>
        <dbReference type="ARBA" id="ARBA00038485"/>
    </source>
</evidence>
<dbReference type="AlphaFoldDB" id="R4G7Z1"/>
<evidence type="ECO:0000313" key="7">
    <source>
        <dbReference type="EMBL" id="JAA75628.1"/>
    </source>
</evidence>
<dbReference type="PANTHER" id="PTHR16950:SF16">
    <property type="entry name" value="ZINC TRANSPORTER ZIP13"/>
    <property type="match status" value="1"/>
</dbReference>
<dbReference type="PANTHER" id="PTHR16950">
    <property type="entry name" value="ZINC TRANSPORTER SLC39A7 HISTIDINE-RICH MEMBRANE PROTEIN KE4"/>
    <property type="match status" value="1"/>
</dbReference>
<keyword evidence="3 6" id="KW-1133">Transmembrane helix</keyword>
<dbReference type="HOGENOM" id="CLU_1682348_0_0_1"/>
<feature type="transmembrane region" description="Helical" evidence="6">
    <location>
        <begin position="42"/>
        <end position="62"/>
    </location>
</feature>
<keyword evidence="4 6" id="KW-0472">Membrane</keyword>
<feature type="transmembrane region" description="Helical" evidence="6">
    <location>
        <begin position="82"/>
        <end position="100"/>
    </location>
</feature>
<evidence type="ECO:0000256" key="2">
    <source>
        <dbReference type="ARBA" id="ARBA00022692"/>
    </source>
</evidence>
<dbReference type="VEuPathDB" id="VectorBase:RPRC002967"/>
<dbReference type="GO" id="GO:0016020">
    <property type="term" value="C:membrane"/>
    <property type="evidence" value="ECO:0007669"/>
    <property type="project" value="UniProtKB-SubCell"/>
</dbReference>
<evidence type="ECO:0000256" key="3">
    <source>
        <dbReference type="ARBA" id="ARBA00022989"/>
    </source>
</evidence>
<evidence type="ECO:0000256" key="4">
    <source>
        <dbReference type="ARBA" id="ARBA00023136"/>
    </source>
</evidence>
<dbReference type="InterPro" id="IPR003689">
    <property type="entry name" value="ZIP"/>
</dbReference>
<feature type="transmembrane region" description="Helical" evidence="6">
    <location>
        <begin position="249"/>
        <end position="272"/>
    </location>
</feature>
<dbReference type="GO" id="GO:0005385">
    <property type="term" value="F:zinc ion transmembrane transporter activity"/>
    <property type="evidence" value="ECO:0007669"/>
    <property type="project" value="TreeGrafter"/>
</dbReference>
<protein>
    <submittedName>
        <fullName evidence="7">Putative zinc transporter</fullName>
    </submittedName>
</protein>
<proteinExistence type="evidence at transcript level"/>
<dbReference type="EMBL" id="GAHY01001882">
    <property type="protein sequence ID" value="JAA75628.1"/>
    <property type="molecule type" value="mRNA"/>
</dbReference>
<accession>R4G7Z1</accession>
<evidence type="ECO:0000256" key="6">
    <source>
        <dbReference type="SAM" id="Phobius"/>
    </source>
</evidence>
<sequence length="331" mass="36144">MEYQTTQDSFQFDFSNISDSEIWFRKLFQSVNSFSALDYNPWVGSVIGSVIVGLSGIFPLLVIPIDGGVNISKGVSGDRLKLLLSFAVGGLLGDVFLHLLPEAWNLQSKQSPIRDMREHPSMFCGLWVLTGLLVFIIVEKLFTKENPEILAEEVKLKEKEAVKNNNNLKTTPDDDCKGKEISGYLNLMANVIDNFTHGLAVGGSFLLSYRVGVLTTLAILVHEVPHEVGDFAILLRAGFSRLDAAKAQIVTASSSLVGACTAVAFSGASDVIEQKTSWILPFTAGGFLHIALVTVLPELVEEKSRWESFKQLSFLILGIGVMALLTYVVDG</sequence>
<dbReference type="VEuPathDB" id="VectorBase:RPRC004949"/>
<keyword evidence="2 6" id="KW-0812">Transmembrane</keyword>
<name>R4G7Z1_RHOPR</name>